<evidence type="ECO:0000313" key="2">
    <source>
        <dbReference type="EMBL" id="SUZ84721.1"/>
    </source>
</evidence>
<dbReference type="InterPro" id="IPR018449">
    <property type="entry name" value="NIL_domain"/>
</dbReference>
<dbReference type="Pfam" id="PF09383">
    <property type="entry name" value="NIL"/>
    <property type="match status" value="1"/>
</dbReference>
<dbReference type="AlphaFoldDB" id="A0A381QZ46"/>
<protein>
    <recommendedName>
        <fullName evidence="1">NIL domain-containing protein</fullName>
    </recommendedName>
</protein>
<dbReference type="Gene3D" id="3.30.70.260">
    <property type="match status" value="1"/>
</dbReference>
<feature type="non-terminal residue" evidence="2">
    <location>
        <position position="45"/>
    </location>
</feature>
<dbReference type="SUPFAM" id="SSF55021">
    <property type="entry name" value="ACT-like"/>
    <property type="match status" value="1"/>
</dbReference>
<sequence length="45" mass="5281">MGKQRVKFTFEENLVKQPVIYELGQKFKIVTNIRRADIGEDVGWV</sequence>
<dbReference type="EMBL" id="UINC01001604">
    <property type="protein sequence ID" value="SUZ84721.1"/>
    <property type="molecule type" value="Genomic_DNA"/>
</dbReference>
<name>A0A381QZ46_9ZZZZ</name>
<organism evidence="2">
    <name type="scientific">marine metagenome</name>
    <dbReference type="NCBI Taxonomy" id="408172"/>
    <lineage>
        <taxon>unclassified sequences</taxon>
        <taxon>metagenomes</taxon>
        <taxon>ecological metagenomes</taxon>
    </lineage>
</organism>
<evidence type="ECO:0000259" key="1">
    <source>
        <dbReference type="Pfam" id="PF09383"/>
    </source>
</evidence>
<proteinExistence type="predicted"/>
<feature type="domain" description="NIL" evidence="1">
    <location>
        <begin position="4"/>
        <end position="44"/>
    </location>
</feature>
<gene>
    <name evidence="2" type="ORF">METZ01_LOCUS37575</name>
</gene>
<accession>A0A381QZ46</accession>
<dbReference type="InterPro" id="IPR045865">
    <property type="entry name" value="ACT-like_dom_sf"/>
</dbReference>
<reference evidence="2" key="1">
    <citation type="submission" date="2018-05" db="EMBL/GenBank/DDBJ databases">
        <authorList>
            <person name="Lanie J.A."/>
            <person name="Ng W.-L."/>
            <person name="Kazmierczak K.M."/>
            <person name="Andrzejewski T.M."/>
            <person name="Davidsen T.M."/>
            <person name="Wayne K.J."/>
            <person name="Tettelin H."/>
            <person name="Glass J.I."/>
            <person name="Rusch D."/>
            <person name="Podicherti R."/>
            <person name="Tsui H.-C.T."/>
            <person name="Winkler M.E."/>
        </authorList>
    </citation>
    <scope>NUCLEOTIDE SEQUENCE</scope>
</reference>